<feature type="domain" description="ParB/Spo0J HTH" evidence="2">
    <location>
        <begin position="128"/>
        <end position="221"/>
    </location>
</feature>
<evidence type="ECO:0000313" key="3">
    <source>
        <dbReference type="EMBL" id="OQP33902.1"/>
    </source>
</evidence>
<dbReference type="Gene3D" id="1.10.10.2830">
    <property type="match status" value="1"/>
</dbReference>
<evidence type="ECO:0000259" key="2">
    <source>
        <dbReference type="Pfam" id="PF17762"/>
    </source>
</evidence>
<dbReference type="GO" id="GO:0007059">
    <property type="term" value="P:chromosome segregation"/>
    <property type="evidence" value="ECO:0007669"/>
    <property type="project" value="TreeGrafter"/>
</dbReference>
<dbReference type="Pfam" id="PF17762">
    <property type="entry name" value="HTH_ParB"/>
    <property type="match status" value="1"/>
</dbReference>
<organism evidence="3 4">
    <name type="scientific">Pantoea latae</name>
    <dbReference type="NCBI Taxonomy" id="1964541"/>
    <lineage>
        <taxon>Bacteria</taxon>
        <taxon>Pseudomonadati</taxon>
        <taxon>Pseudomonadota</taxon>
        <taxon>Gammaproteobacteria</taxon>
        <taxon>Enterobacterales</taxon>
        <taxon>Erwiniaceae</taxon>
        <taxon>Pantoea</taxon>
    </lineage>
</organism>
<dbReference type="PANTHER" id="PTHR33375:SF1">
    <property type="entry name" value="CHROMOSOME-PARTITIONING PROTEIN PARB-RELATED"/>
    <property type="match status" value="1"/>
</dbReference>
<comment type="caution">
    <text evidence="3">The sequence shown here is derived from an EMBL/GenBank/DDBJ whole genome shotgun (WGS) entry which is preliminary data.</text>
</comment>
<keyword evidence="4" id="KW-1185">Reference proteome</keyword>
<dbReference type="EMBL" id="MWUE01000015">
    <property type="protein sequence ID" value="OQP33902.1"/>
    <property type="molecule type" value="Genomic_DNA"/>
</dbReference>
<dbReference type="InterPro" id="IPR041468">
    <property type="entry name" value="HTH_ParB/Spo0J"/>
</dbReference>
<sequence>MAKNSIDAYGASGKSNVLFFEPVALYLVTDPAHPLYDERIHLPIDEAMVLNIMDQGVLEPVLCWKDPESGKVCVVDGRQRVRHSLEANIRLAAEGKEPVLVPAIAKRGSAVRMSQYMVSANEIRRADTPLGRAKKMAAMLERGHDEQDLGLLFGCSLQTVKATMSLLDCTQAVQDAVEGGQVTVTHARQLSTMPPEEQRAKVKELTQVGAEVKGHERARRQRAVMGESKPRMRSRKEITHALTEATGDYAAALRWVLGDATEPEEAT</sequence>
<dbReference type="InterPro" id="IPR050336">
    <property type="entry name" value="Chromosome_partition/occlusion"/>
</dbReference>
<dbReference type="Proteomes" id="UP000192769">
    <property type="component" value="Unassembled WGS sequence"/>
</dbReference>
<evidence type="ECO:0000256" key="1">
    <source>
        <dbReference type="SAM" id="MobiDB-lite"/>
    </source>
</evidence>
<name>A0A1V9DJ65_9GAMM</name>
<dbReference type="SUPFAM" id="SSF109709">
    <property type="entry name" value="KorB DNA-binding domain-like"/>
    <property type="match status" value="1"/>
</dbReference>
<feature type="region of interest" description="Disordered" evidence="1">
    <location>
        <begin position="215"/>
        <end position="234"/>
    </location>
</feature>
<dbReference type="AlphaFoldDB" id="A0A1V9DJ65"/>
<gene>
    <name evidence="3" type="ORF">B2J69_09995</name>
</gene>
<protein>
    <recommendedName>
        <fullName evidence="2">ParB/Spo0J HTH domain-containing protein</fullName>
    </recommendedName>
</protein>
<proteinExistence type="predicted"/>
<evidence type="ECO:0000313" key="4">
    <source>
        <dbReference type="Proteomes" id="UP000192769"/>
    </source>
</evidence>
<dbReference type="RefSeq" id="WP_081138943.1">
    <property type="nucleotide sequence ID" value="NZ_MWUE01000015.1"/>
</dbReference>
<accession>A0A1V9DJ65</accession>
<dbReference type="GO" id="GO:0045881">
    <property type="term" value="P:positive regulation of sporulation resulting in formation of a cellular spore"/>
    <property type="evidence" value="ECO:0007669"/>
    <property type="project" value="TreeGrafter"/>
</dbReference>
<dbReference type="GO" id="GO:0005694">
    <property type="term" value="C:chromosome"/>
    <property type="evidence" value="ECO:0007669"/>
    <property type="project" value="TreeGrafter"/>
</dbReference>
<dbReference type="PANTHER" id="PTHR33375">
    <property type="entry name" value="CHROMOSOME-PARTITIONING PROTEIN PARB-RELATED"/>
    <property type="match status" value="1"/>
</dbReference>
<reference evidence="3 4" key="1">
    <citation type="submission" date="2017-02" db="EMBL/GenBank/DDBJ databases">
        <title>Whole genome shotgun sequence of Pantoea agglomerans strain AS1 isolated from a cycad, Zamia floridana in Central Florida, USA.</title>
        <authorList>
            <person name="Lata P."/>
            <person name="Govindarajan S."/>
            <person name="Qi F."/>
            <person name="Li J.-L."/>
            <person name="Maurya S.K."/>
            <person name="Sahoo M.K."/>
        </authorList>
    </citation>
    <scope>NUCLEOTIDE SEQUENCE [LARGE SCALE GENOMIC DNA]</scope>
    <source>
        <strain evidence="3 4">AS1</strain>
    </source>
</reference>